<name>A0ABV9Y4Y6_9PSEU</name>
<feature type="chain" id="PRO_5046831795" description="DUF3558 domain-containing protein" evidence="1">
    <location>
        <begin position="24"/>
        <end position="209"/>
    </location>
</feature>
<dbReference type="RefSeq" id="WP_344037171.1">
    <property type="nucleotide sequence ID" value="NZ_BAAAKE010000006.1"/>
</dbReference>
<feature type="signal peptide" evidence="1">
    <location>
        <begin position="1"/>
        <end position="23"/>
    </location>
</feature>
<evidence type="ECO:0000313" key="2">
    <source>
        <dbReference type="EMBL" id="MFC5057298.1"/>
    </source>
</evidence>
<organism evidence="2 3">
    <name type="scientific">Saccharothrix xinjiangensis</name>
    <dbReference type="NCBI Taxonomy" id="204798"/>
    <lineage>
        <taxon>Bacteria</taxon>
        <taxon>Bacillati</taxon>
        <taxon>Actinomycetota</taxon>
        <taxon>Actinomycetes</taxon>
        <taxon>Pseudonocardiales</taxon>
        <taxon>Pseudonocardiaceae</taxon>
        <taxon>Saccharothrix</taxon>
    </lineage>
</organism>
<dbReference type="EMBL" id="JBHSJB010000027">
    <property type="protein sequence ID" value="MFC5057298.1"/>
    <property type="molecule type" value="Genomic_DNA"/>
</dbReference>
<proteinExistence type="predicted"/>
<evidence type="ECO:0000256" key="1">
    <source>
        <dbReference type="SAM" id="SignalP"/>
    </source>
</evidence>
<evidence type="ECO:0000313" key="3">
    <source>
        <dbReference type="Proteomes" id="UP001595833"/>
    </source>
</evidence>
<gene>
    <name evidence="2" type="ORF">ACFPFM_26585</name>
</gene>
<evidence type="ECO:0008006" key="4">
    <source>
        <dbReference type="Google" id="ProtNLM"/>
    </source>
</evidence>
<keyword evidence="3" id="KW-1185">Reference proteome</keyword>
<dbReference type="Proteomes" id="UP001595833">
    <property type="component" value="Unassembled WGS sequence"/>
</dbReference>
<accession>A0ABV9Y4Y6</accession>
<keyword evidence="1" id="KW-0732">Signal</keyword>
<reference evidence="3" key="1">
    <citation type="journal article" date="2019" name="Int. J. Syst. Evol. Microbiol.">
        <title>The Global Catalogue of Microorganisms (GCM) 10K type strain sequencing project: providing services to taxonomists for standard genome sequencing and annotation.</title>
        <authorList>
            <consortium name="The Broad Institute Genomics Platform"/>
            <consortium name="The Broad Institute Genome Sequencing Center for Infectious Disease"/>
            <person name="Wu L."/>
            <person name="Ma J."/>
        </authorList>
    </citation>
    <scope>NUCLEOTIDE SEQUENCE [LARGE SCALE GENOMIC DNA]</scope>
    <source>
        <strain evidence="3">KCTC 12848</strain>
    </source>
</reference>
<sequence>MMRLGVVILLLVTCAPACSSADAEYGVPVEACGLVDPATVAALADGLTGTTPRQEPVRTLTDRVDVIECRHEFGGPDTVSIPPYDELAPDTPGTPAYRYTSVTAMRFHEVDDESGTDIARHFLASDPQEKVPNLAGLGLDDGDIGQRLNGVASYTRIRAVDANLVLVIDYGGANSDAKPAGLPADVRRAGALRLLADAAARLPCPEPDC</sequence>
<protein>
    <recommendedName>
        <fullName evidence="4">DUF3558 domain-containing protein</fullName>
    </recommendedName>
</protein>
<comment type="caution">
    <text evidence="2">The sequence shown here is derived from an EMBL/GenBank/DDBJ whole genome shotgun (WGS) entry which is preliminary data.</text>
</comment>